<feature type="transmembrane region" description="Helical" evidence="1">
    <location>
        <begin position="43"/>
        <end position="63"/>
    </location>
</feature>
<gene>
    <name evidence="2" type="ORF">ACFORG_21760</name>
</gene>
<keyword evidence="1" id="KW-1133">Transmembrane helix</keyword>
<accession>A0ABV7TPK0</accession>
<feature type="transmembrane region" description="Helical" evidence="1">
    <location>
        <begin position="6"/>
        <end position="31"/>
    </location>
</feature>
<feature type="transmembrane region" description="Helical" evidence="1">
    <location>
        <begin position="69"/>
        <end position="86"/>
    </location>
</feature>
<organism evidence="2 3">
    <name type="scientific">Lutimaribacter marinistellae</name>
    <dbReference type="NCBI Taxonomy" id="1820329"/>
    <lineage>
        <taxon>Bacteria</taxon>
        <taxon>Pseudomonadati</taxon>
        <taxon>Pseudomonadota</taxon>
        <taxon>Alphaproteobacteria</taxon>
        <taxon>Rhodobacterales</taxon>
        <taxon>Roseobacteraceae</taxon>
        <taxon>Lutimaribacter</taxon>
    </lineage>
</organism>
<keyword evidence="1" id="KW-0472">Membrane</keyword>
<dbReference type="Proteomes" id="UP001595629">
    <property type="component" value="Unassembled WGS sequence"/>
</dbReference>
<dbReference type="EMBL" id="JBHRXI010000049">
    <property type="protein sequence ID" value="MFC3616378.1"/>
    <property type="molecule type" value="Genomic_DNA"/>
</dbReference>
<comment type="caution">
    <text evidence="2">The sequence shown here is derived from an EMBL/GenBank/DDBJ whole genome shotgun (WGS) entry which is preliminary data.</text>
</comment>
<protein>
    <recommendedName>
        <fullName evidence="4">Cadmium resistance transporter</fullName>
    </recommendedName>
</protein>
<evidence type="ECO:0000256" key="1">
    <source>
        <dbReference type="SAM" id="Phobius"/>
    </source>
</evidence>
<evidence type="ECO:0000313" key="2">
    <source>
        <dbReference type="EMBL" id="MFC3616378.1"/>
    </source>
</evidence>
<keyword evidence="1" id="KW-0812">Transmembrane</keyword>
<evidence type="ECO:0008006" key="4">
    <source>
        <dbReference type="Google" id="ProtNLM"/>
    </source>
</evidence>
<sequence>MTSVDVILFGATAALAQILTNLDNFAVLMAACVSMGVPRAVGGYILAQVLVLLAAMAVGLGLGDISPRWTGFLGLLPLGLGVHGVWRQIRNGNESDDAIRPQGSLLVAATVFLGLSIDSFSVMAPLLAESAGIFRMTGLIGAMVAVAALGCLAALSHNRSRLLARLGEHSDKIAPYILISVGLYILANTSTDLQ</sequence>
<keyword evidence="3" id="KW-1185">Reference proteome</keyword>
<dbReference type="RefSeq" id="WP_386737691.1">
    <property type="nucleotide sequence ID" value="NZ_JBHRXI010000049.1"/>
</dbReference>
<feature type="transmembrane region" description="Helical" evidence="1">
    <location>
        <begin position="106"/>
        <end position="127"/>
    </location>
</feature>
<proteinExistence type="predicted"/>
<name>A0ABV7TPK0_9RHOB</name>
<evidence type="ECO:0000313" key="3">
    <source>
        <dbReference type="Proteomes" id="UP001595629"/>
    </source>
</evidence>
<feature type="transmembrane region" description="Helical" evidence="1">
    <location>
        <begin position="133"/>
        <end position="155"/>
    </location>
</feature>
<reference evidence="3" key="1">
    <citation type="journal article" date="2019" name="Int. J. Syst. Evol. Microbiol.">
        <title>The Global Catalogue of Microorganisms (GCM) 10K type strain sequencing project: providing services to taxonomists for standard genome sequencing and annotation.</title>
        <authorList>
            <consortium name="The Broad Institute Genomics Platform"/>
            <consortium name="The Broad Institute Genome Sequencing Center for Infectious Disease"/>
            <person name="Wu L."/>
            <person name="Ma J."/>
        </authorList>
    </citation>
    <scope>NUCLEOTIDE SEQUENCE [LARGE SCALE GENOMIC DNA]</scope>
    <source>
        <strain evidence="3">KCTC 42911</strain>
    </source>
</reference>